<sequence>MTRVLVEKIFDPPISEEKWNQDIEQAIPCHNAHDVRWIRSMMSRDRSRVICEFEASDAETVRRSFRKVGLPFARVWVVDVLEPVVVDDQGTIGTQGWRAGDCIELNEKSRI</sequence>
<gene>
    <name evidence="1" type="ORF">C7B64_09780</name>
</gene>
<dbReference type="InterPro" id="IPR025336">
    <property type="entry name" value="SCO4226-like"/>
</dbReference>
<dbReference type="InterPro" id="IPR042557">
    <property type="entry name" value="SCO4226"/>
</dbReference>
<dbReference type="EMBL" id="PVWJ01000039">
    <property type="protein sequence ID" value="PSB03161.1"/>
    <property type="molecule type" value="Genomic_DNA"/>
</dbReference>
<comment type="caution">
    <text evidence="1">The sequence shown here is derived from an EMBL/GenBank/DDBJ whole genome shotgun (WGS) entry which is preliminary data.</text>
</comment>
<evidence type="ECO:0000313" key="2">
    <source>
        <dbReference type="Proteomes" id="UP000238762"/>
    </source>
</evidence>
<reference evidence="1 2" key="1">
    <citation type="submission" date="2018-02" db="EMBL/GenBank/DDBJ databases">
        <authorList>
            <person name="Cohen D.B."/>
            <person name="Kent A.D."/>
        </authorList>
    </citation>
    <scope>NUCLEOTIDE SEQUENCE [LARGE SCALE GENOMIC DNA]</scope>
    <source>
        <strain evidence="1 2">CCAP 1448/3</strain>
    </source>
</reference>
<dbReference type="RefSeq" id="WP_106288463.1">
    <property type="nucleotide sequence ID" value="NZ_CAWNTC010000015.1"/>
</dbReference>
<dbReference type="OrthoDB" id="9800027at2"/>
<dbReference type="Proteomes" id="UP000238762">
    <property type="component" value="Unassembled WGS sequence"/>
</dbReference>
<evidence type="ECO:0000313" key="1">
    <source>
        <dbReference type="EMBL" id="PSB03161.1"/>
    </source>
</evidence>
<proteinExistence type="predicted"/>
<accession>A0A2T1C4I5</accession>
<name>A0A2T1C4I5_9CYAN</name>
<evidence type="ECO:0008006" key="3">
    <source>
        <dbReference type="Google" id="ProtNLM"/>
    </source>
</evidence>
<protein>
    <recommendedName>
        <fullName evidence="3">DUF4242 domain-containing protein</fullName>
    </recommendedName>
</protein>
<organism evidence="1 2">
    <name type="scientific">Merismopedia glauca CCAP 1448/3</name>
    <dbReference type="NCBI Taxonomy" id="1296344"/>
    <lineage>
        <taxon>Bacteria</taxon>
        <taxon>Bacillati</taxon>
        <taxon>Cyanobacteriota</taxon>
        <taxon>Cyanophyceae</taxon>
        <taxon>Synechococcales</taxon>
        <taxon>Merismopediaceae</taxon>
        <taxon>Merismopedia</taxon>
    </lineage>
</organism>
<reference evidence="1 2" key="2">
    <citation type="submission" date="2018-03" db="EMBL/GenBank/DDBJ databases">
        <title>The ancient ancestry and fast evolution of plastids.</title>
        <authorList>
            <person name="Moore K.R."/>
            <person name="Magnabosco C."/>
            <person name="Momper L."/>
            <person name="Gold D.A."/>
            <person name="Bosak T."/>
            <person name="Fournier G.P."/>
        </authorList>
    </citation>
    <scope>NUCLEOTIDE SEQUENCE [LARGE SCALE GENOMIC DNA]</scope>
    <source>
        <strain evidence="1 2">CCAP 1448/3</strain>
    </source>
</reference>
<keyword evidence="2" id="KW-1185">Reference proteome</keyword>
<dbReference type="Gene3D" id="3.30.70.3090">
    <property type="entry name" value="ORF SCO4226, nickel-binding ferredoxin-like monomer"/>
    <property type="match status" value="1"/>
</dbReference>
<dbReference type="AlphaFoldDB" id="A0A2T1C4I5"/>
<dbReference type="Pfam" id="PF14026">
    <property type="entry name" value="SCO4226-like"/>
    <property type="match status" value="1"/>
</dbReference>